<feature type="region of interest" description="Disordered" evidence="1">
    <location>
        <begin position="160"/>
        <end position="195"/>
    </location>
</feature>
<dbReference type="PANTHER" id="PTHR31840">
    <property type="entry name" value="COILED-COIL DOMAIN-CONTAINING PROTEIN 97"/>
    <property type="match status" value="1"/>
</dbReference>
<evidence type="ECO:0000313" key="3">
    <source>
        <dbReference type="EMBL" id="KZV84265.1"/>
    </source>
</evidence>
<dbReference type="InterPro" id="IPR018613">
    <property type="entry name" value="Ccdc97-like"/>
</dbReference>
<accession>A0A165DD50</accession>
<reference evidence="3 4" key="1">
    <citation type="journal article" date="2016" name="Mol. Biol. Evol.">
        <title>Comparative Genomics of Early-Diverging Mushroom-Forming Fungi Provides Insights into the Origins of Lignocellulose Decay Capabilities.</title>
        <authorList>
            <person name="Nagy L.G."/>
            <person name="Riley R."/>
            <person name="Tritt A."/>
            <person name="Adam C."/>
            <person name="Daum C."/>
            <person name="Floudas D."/>
            <person name="Sun H."/>
            <person name="Yadav J.S."/>
            <person name="Pangilinan J."/>
            <person name="Larsson K.H."/>
            <person name="Matsuura K."/>
            <person name="Barry K."/>
            <person name="Labutti K."/>
            <person name="Kuo R."/>
            <person name="Ohm R.A."/>
            <person name="Bhattacharya S.S."/>
            <person name="Shirouzu T."/>
            <person name="Yoshinaga Y."/>
            <person name="Martin F.M."/>
            <person name="Grigoriev I.V."/>
            <person name="Hibbett D.S."/>
        </authorList>
    </citation>
    <scope>NUCLEOTIDE SEQUENCE [LARGE SCALE GENOMIC DNA]</scope>
    <source>
        <strain evidence="3 4">HHB12029</strain>
    </source>
</reference>
<dbReference type="OrthoDB" id="3345311at2759"/>
<name>A0A165DD50_EXIGL</name>
<evidence type="ECO:0000256" key="1">
    <source>
        <dbReference type="SAM" id="MobiDB-lite"/>
    </source>
</evidence>
<organism evidence="3 4">
    <name type="scientific">Exidia glandulosa HHB12029</name>
    <dbReference type="NCBI Taxonomy" id="1314781"/>
    <lineage>
        <taxon>Eukaryota</taxon>
        <taxon>Fungi</taxon>
        <taxon>Dikarya</taxon>
        <taxon>Basidiomycota</taxon>
        <taxon>Agaricomycotina</taxon>
        <taxon>Agaricomycetes</taxon>
        <taxon>Auriculariales</taxon>
        <taxon>Exidiaceae</taxon>
        <taxon>Exidia</taxon>
    </lineage>
</organism>
<dbReference type="Proteomes" id="UP000077266">
    <property type="component" value="Unassembled WGS sequence"/>
</dbReference>
<dbReference type="STRING" id="1314781.A0A165DD50"/>
<dbReference type="InterPro" id="IPR040233">
    <property type="entry name" value="CCD97-like_C"/>
</dbReference>
<dbReference type="Pfam" id="PF09747">
    <property type="entry name" value="CCD97-like_C"/>
    <property type="match status" value="1"/>
</dbReference>
<proteinExistence type="predicted"/>
<dbReference type="InParanoid" id="A0A165DD50"/>
<dbReference type="EMBL" id="KV426233">
    <property type="protein sequence ID" value="KZV84265.1"/>
    <property type="molecule type" value="Genomic_DNA"/>
</dbReference>
<dbReference type="AlphaFoldDB" id="A0A165DD50"/>
<feature type="domain" description="CCD97-like C-terminal" evidence="2">
    <location>
        <begin position="148"/>
        <end position="242"/>
    </location>
</feature>
<gene>
    <name evidence="3" type="ORF">EXIGLDRAFT_753970</name>
</gene>
<feature type="compositionally biased region" description="Acidic residues" evidence="1">
    <location>
        <begin position="167"/>
        <end position="192"/>
    </location>
</feature>
<sequence length="259" mass="29533">MPVTGSGDDSERFLKYLDLPDDYEPSPTRAPLDFLRAHLYQLPQHLAVYFSSSVAPRERTALPIVRNRRLNYAQSPAGSTALGYSAGRAEWPLLWEQSGSTRDDVKPGELSGQDERAWANANFMGGQGGELGRLGGLLSEYEAEREAERMRALRRDRAVRESMMPQVEEEEDESDEEDDATDANAAAEEESVEEHRAAFERLLRERFVYGTLDDFDYDSVDWNDEWDSIAERDNEERWFDADDDDDMVVDIDRSGTPDY</sequence>
<dbReference type="PANTHER" id="PTHR31840:SF1">
    <property type="entry name" value="COILED-COIL DOMAIN-CONTAINING PROTEIN 97"/>
    <property type="match status" value="1"/>
</dbReference>
<evidence type="ECO:0000259" key="2">
    <source>
        <dbReference type="Pfam" id="PF09747"/>
    </source>
</evidence>
<protein>
    <recommendedName>
        <fullName evidence="2">CCD97-like C-terminal domain-containing protein</fullName>
    </recommendedName>
</protein>
<evidence type="ECO:0000313" key="4">
    <source>
        <dbReference type="Proteomes" id="UP000077266"/>
    </source>
</evidence>
<keyword evidence="4" id="KW-1185">Reference proteome</keyword>